<evidence type="ECO:0000256" key="2">
    <source>
        <dbReference type="ARBA" id="ARBA00023125"/>
    </source>
</evidence>
<dbReference type="RefSeq" id="WP_085466754.1">
    <property type="nucleotide sequence ID" value="NZ_FXBL01000004.1"/>
</dbReference>
<keyword evidence="6" id="KW-1185">Reference proteome</keyword>
<proteinExistence type="predicted"/>
<dbReference type="PANTHER" id="PTHR33164">
    <property type="entry name" value="TRANSCRIPTIONAL REGULATOR, MARR FAMILY"/>
    <property type="match status" value="1"/>
</dbReference>
<feature type="domain" description="HTH marR-type" evidence="4">
    <location>
        <begin position="17"/>
        <end position="149"/>
    </location>
</feature>
<accession>A0A1X7PTM8</accession>
<organism evidence="5 6">
    <name type="scientific">Mesorhizobium australicum</name>
    <dbReference type="NCBI Taxonomy" id="536018"/>
    <lineage>
        <taxon>Bacteria</taxon>
        <taxon>Pseudomonadati</taxon>
        <taxon>Pseudomonadota</taxon>
        <taxon>Alphaproteobacteria</taxon>
        <taxon>Hyphomicrobiales</taxon>
        <taxon>Phyllobacteriaceae</taxon>
        <taxon>Mesorhizobium</taxon>
    </lineage>
</organism>
<sequence>MNKRPRQIRTPLRSEEELRFGYLIHDVSRLRRTIFDRWLAPSGITRSQWWVLAFLARQDGMPQTDLADQLDVGKVALGALIDRLEAAGFAERRPAPSDRRVKLVCLTQKGRELLRTLRRNSREFNQRILAGIAAEDVVAAIGTLGQIKRNLLMPSDDESLPYESWPASDGG</sequence>
<dbReference type="SUPFAM" id="SSF46785">
    <property type="entry name" value="Winged helix' DNA-binding domain"/>
    <property type="match status" value="1"/>
</dbReference>
<keyword evidence="2 5" id="KW-0238">DNA-binding</keyword>
<evidence type="ECO:0000313" key="5">
    <source>
        <dbReference type="EMBL" id="SMH54585.1"/>
    </source>
</evidence>
<gene>
    <name evidence="5" type="ORF">SAMN02982922_5125</name>
</gene>
<dbReference type="Gene3D" id="1.10.10.10">
    <property type="entry name" value="Winged helix-like DNA-binding domain superfamily/Winged helix DNA-binding domain"/>
    <property type="match status" value="1"/>
</dbReference>
<dbReference type="SMART" id="SM00347">
    <property type="entry name" value="HTH_MARR"/>
    <property type="match status" value="1"/>
</dbReference>
<dbReference type="EMBL" id="FXBL01000004">
    <property type="protein sequence ID" value="SMH54585.1"/>
    <property type="molecule type" value="Genomic_DNA"/>
</dbReference>
<dbReference type="PANTHER" id="PTHR33164:SF64">
    <property type="entry name" value="TRANSCRIPTIONAL REGULATOR SLYA"/>
    <property type="match status" value="1"/>
</dbReference>
<dbReference type="PRINTS" id="PR00598">
    <property type="entry name" value="HTHMARR"/>
</dbReference>
<keyword evidence="3" id="KW-0804">Transcription</keyword>
<dbReference type="Proteomes" id="UP000193083">
    <property type="component" value="Unassembled WGS sequence"/>
</dbReference>
<evidence type="ECO:0000259" key="4">
    <source>
        <dbReference type="PROSITE" id="PS50995"/>
    </source>
</evidence>
<dbReference type="AlphaFoldDB" id="A0A1X7PTM8"/>
<dbReference type="GO" id="GO:0006950">
    <property type="term" value="P:response to stress"/>
    <property type="evidence" value="ECO:0007669"/>
    <property type="project" value="TreeGrafter"/>
</dbReference>
<dbReference type="InterPro" id="IPR036388">
    <property type="entry name" value="WH-like_DNA-bd_sf"/>
</dbReference>
<keyword evidence="1" id="KW-0805">Transcription regulation</keyword>
<protein>
    <submittedName>
        <fullName evidence="5">DNA-binding transcriptional regulator, MarR family</fullName>
    </submittedName>
</protein>
<dbReference type="OrthoDB" id="582199at2"/>
<dbReference type="GO" id="GO:0003677">
    <property type="term" value="F:DNA binding"/>
    <property type="evidence" value="ECO:0007669"/>
    <property type="project" value="UniProtKB-KW"/>
</dbReference>
<evidence type="ECO:0000313" key="6">
    <source>
        <dbReference type="Proteomes" id="UP000193083"/>
    </source>
</evidence>
<dbReference type="PROSITE" id="PS50995">
    <property type="entry name" value="HTH_MARR_2"/>
    <property type="match status" value="1"/>
</dbReference>
<dbReference type="GO" id="GO:0003700">
    <property type="term" value="F:DNA-binding transcription factor activity"/>
    <property type="evidence" value="ECO:0007669"/>
    <property type="project" value="InterPro"/>
</dbReference>
<dbReference type="InterPro" id="IPR000835">
    <property type="entry name" value="HTH_MarR-typ"/>
</dbReference>
<name>A0A1X7PTM8_9HYPH</name>
<dbReference type="InterPro" id="IPR039422">
    <property type="entry name" value="MarR/SlyA-like"/>
</dbReference>
<evidence type="ECO:0000256" key="1">
    <source>
        <dbReference type="ARBA" id="ARBA00023015"/>
    </source>
</evidence>
<dbReference type="InterPro" id="IPR036390">
    <property type="entry name" value="WH_DNA-bd_sf"/>
</dbReference>
<reference evidence="5 6" key="1">
    <citation type="submission" date="2017-04" db="EMBL/GenBank/DDBJ databases">
        <authorList>
            <person name="Afonso C.L."/>
            <person name="Miller P.J."/>
            <person name="Scott M.A."/>
            <person name="Spackman E."/>
            <person name="Goraichik I."/>
            <person name="Dimitrov K.M."/>
            <person name="Suarez D.L."/>
            <person name="Swayne D.E."/>
        </authorList>
    </citation>
    <scope>NUCLEOTIDE SEQUENCE [LARGE SCALE GENOMIC DNA]</scope>
    <source>
        <strain evidence="5 6">B5P</strain>
    </source>
</reference>
<dbReference type="Pfam" id="PF12802">
    <property type="entry name" value="MarR_2"/>
    <property type="match status" value="1"/>
</dbReference>
<evidence type="ECO:0000256" key="3">
    <source>
        <dbReference type="ARBA" id="ARBA00023163"/>
    </source>
</evidence>